<evidence type="ECO:0000313" key="2">
    <source>
        <dbReference type="Proteomes" id="UP001372338"/>
    </source>
</evidence>
<dbReference type="PANTHER" id="PTHR17985:SF16">
    <property type="entry name" value="TRANSPORT_GOLGI ORGANIZATION-LIKE PROTEIN (DUF833)"/>
    <property type="match status" value="1"/>
</dbReference>
<reference evidence="1 2" key="1">
    <citation type="submission" date="2024-01" db="EMBL/GenBank/DDBJ databases">
        <title>The genomes of 5 underutilized Papilionoideae crops provide insights into root nodulation and disease resistanc.</title>
        <authorList>
            <person name="Yuan L."/>
        </authorList>
    </citation>
    <scope>NUCLEOTIDE SEQUENCE [LARGE SCALE GENOMIC DNA]</scope>
    <source>
        <strain evidence="1">ZHUSHIDOU_FW_LH</strain>
        <tissue evidence="1">Leaf</tissue>
    </source>
</reference>
<sequence length="271" mass="31086">MCIAVFMWQAHPKYPLILLHNRDEFYSRPTEPLAWWGGDGSVLGGRDVVGGGTWLGCTKYGRVAFLTNFREVHSLEHPKSRGDLPVSFLQSNKSPQEFAEQVQKEAHLYNGFNLILVDIFSSTMVYVFNRPKQDQLSVTQVTPGIHVLTNSTLDAPWPKAERLRHNFEELVDQYGESEFPITEMVERLMTNTIKDEECMLPGIYPPARELPLSSIFVETNLPTLGSYGTRSSSALFVKSNKEVSFYEKYLDQENWNEKMVTYQINVRHNDQ</sequence>
<dbReference type="AlphaFoldDB" id="A0AAN9EAA5"/>
<evidence type="ECO:0000313" key="1">
    <source>
        <dbReference type="EMBL" id="KAK7251955.1"/>
    </source>
</evidence>
<organism evidence="1 2">
    <name type="scientific">Crotalaria pallida</name>
    <name type="common">Smooth rattlebox</name>
    <name type="synonym">Crotalaria striata</name>
    <dbReference type="NCBI Taxonomy" id="3830"/>
    <lineage>
        <taxon>Eukaryota</taxon>
        <taxon>Viridiplantae</taxon>
        <taxon>Streptophyta</taxon>
        <taxon>Embryophyta</taxon>
        <taxon>Tracheophyta</taxon>
        <taxon>Spermatophyta</taxon>
        <taxon>Magnoliopsida</taxon>
        <taxon>eudicotyledons</taxon>
        <taxon>Gunneridae</taxon>
        <taxon>Pentapetalae</taxon>
        <taxon>rosids</taxon>
        <taxon>fabids</taxon>
        <taxon>Fabales</taxon>
        <taxon>Fabaceae</taxon>
        <taxon>Papilionoideae</taxon>
        <taxon>50 kb inversion clade</taxon>
        <taxon>genistoids sensu lato</taxon>
        <taxon>core genistoids</taxon>
        <taxon>Crotalarieae</taxon>
        <taxon>Crotalaria</taxon>
    </lineage>
</organism>
<proteinExistence type="predicted"/>
<dbReference type="Pfam" id="PF05742">
    <property type="entry name" value="TANGO2"/>
    <property type="match status" value="1"/>
</dbReference>
<keyword evidence="2" id="KW-1185">Reference proteome</keyword>
<dbReference type="Proteomes" id="UP001372338">
    <property type="component" value="Unassembled WGS sequence"/>
</dbReference>
<name>A0AAN9EAA5_CROPI</name>
<accession>A0AAN9EAA5</accession>
<comment type="caution">
    <text evidence="1">The sequence shown here is derived from an EMBL/GenBank/DDBJ whole genome shotgun (WGS) entry which is preliminary data.</text>
</comment>
<protein>
    <submittedName>
        <fullName evidence="1">Uncharacterized protein</fullName>
    </submittedName>
</protein>
<dbReference type="PANTHER" id="PTHR17985">
    <property type="entry name" value="SER/THR-RICH PROTEIN T10 IN DGCR REGION"/>
    <property type="match status" value="1"/>
</dbReference>
<dbReference type="EMBL" id="JAYWIO010000007">
    <property type="protein sequence ID" value="KAK7251955.1"/>
    <property type="molecule type" value="Genomic_DNA"/>
</dbReference>
<dbReference type="InterPro" id="IPR008551">
    <property type="entry name" value="TANGO2"/>
</dbReference>
<gene>
    <name evidence="1" type="ORF">RIF29_35584</name>
</gene>